<evidence type="ECO:0000259" key="7">
    <source>
        <dbReference type="Pfam" id="PF06429"/>
    </source>
</evidence>
<dbReference type="GO" id="GO:0005198">
    <property type="term" value="F:structural molecule activity"/>
    <property type="evidence" value="ECO:0007669"/>
    <property type="project" value="InterPro"/>
</dbReference>
<dbReference type="Proteomes" id="UP000625568">
    <property type="component" value="Chromosome 2"/>
</dbReference>
<dbReference type="PANTHER" id="PTHR30033:SF1">
    <property type="entry name" value="FLAGELLAR HOOK-ASSOCIATED PROTEIN 1"/>
    <property type="match status" value="1"/>
</dbReference>
<keyword evidence="10" id="KW-1185">Reference proteome</keyword>
<reference evidence="9 10" key="1">
    <citation type="submission" date="2021-02" db="EMBL/GenBank/DDBJ databases">
        <title>FDA dAtabase for Regulatory Grade micrObial Sequences (FDA-ARGOS): Supporting development and validation of Infectious Disease Dx tests.</title>
        <authorList>
            <person name="Minogue T."/>
            <person name="Wolcott M."/>
            <person name="Wasieloski L."/>
            <person name="Aguilar W."/>
            <person name="Moore D."/>
            <person name="Jaissle J."/>
            <person name="Tallon L."/>
            <person name="Sadzewicz L."/>
            <person name="Zhao X."/>
            <person name="Boylan J."/>
            <person name="Ott S."/>
            <person name="Bowen H."/>
            <person name="Vavikolanu K."/>
            <person name="Mehta A."/>
            <person name="Aluvathingal J."/>
            <person name="Nadendla S."/>
            <person name="Yan Y."/>
            <person name="Sichtig H."/>
        </authorList>
    </citation>
    <scope>NUCLEOTIDE SEQUENCE [LARGE SCALE GENOMIC DNA]</scope>
    <source>
        <strain evidence="9 10">FDAARGOS_1272</strain>
    </source>
</reference>
<gene>
    <name evidence="9" type="primary">flgK</name>
    <name evidence="9" type="ORF">I6K02_20250</name>
</gene>
<dbReference type="GO" id="GO:0044780">
    <property type="term" value="P:bacterial-type flagellum assembly"/>
    <property type="evidence" value="ECO:0007669"/>
    <property type="project" value="InterPro"/>
</dbReference>
<comment type="subcellular location">
    <subcellularLocation>
        <location evidence="1">Bacterial flagellum</location>
    </subcellularLocation>
    <subcellularLocation>
        <location evidence="2">Secreted</location>
    </subcellularLocation>
</comment>
<proteinExistence type="inferred from homology"/>
<dbReference type="AlphaFoldDB" id="A0A892IHW1"/>
<evidence type="ECO:0000313" key="9">
    <source>
        <dbReference type="EMBL" id="QRO80757.1"/>
    </source>
</evidence>
<protein>
    <recommendedName>
        <fullName evidence="4">Flagellar hook-associated protein 1</fullName>
    </recommendedName>
</protein>
<evidence type="ECO:0000256" key="6">
    <source>
        <dbReference type="ARBA" id="ARBA00023143"/>
    </source>
</evidence>
<sequence>MHIGLSGTLAAQAGLNVAARNTANLLTPGYTRQGVHLTSRVGGGVDATSLVRFADQYKTQQKWASNAPYGRYSVTESHYKQLEGVMGLGDGSVKAGIDKFFGALSEVSADVTNSTLRRQVIHAADGLAKSMNALQSALRTQLDGTRQQSAATAQEINALAGSIADLNREIANASSAGVTPSELVDRRDEAIDRLSALADVRVVTRANGTVDVDLAGGLPLVSGSETATLDVAAQPDGTFSLSLAFADTTYPLDGTKIGGALGGLFEFVDDVLIPQTTAIRALAGELAERINAQLSAGYGMNGEPGKPLFNVDPATGELHVNALAPDELGFSADPAEPGNSANLTKLIDLQRASIDLPGFGEVALGDAYTMLVGKVGSQSQQNQTMLAMAADVRKQSEAAWLATSGVNMDEEAVNIAEFMQTYSANMKVISVANQLFDVTLASF</sequence>
<comment type="similarity">
    <text evidence="3">Belongs to the flagella basal body rod proteins family.</text>
</comment>
<dbReference type="Pfam" id="PF06429">
    <property type="entry name" value="Flg_bbr_C"/>
    <property type="match status" value="1"/>
</dbReference>
<dbReference type="EMBL" id="CP069483">
    <property type="protein sequence ID" value="QRO80757.1"/>
    <property type="molecule type" value="Genomic_DNA"/>
</dbReference>
<evidence type="ECO:0000256" key="2">
    <source>
        <dbReference type="ARBA" id="ARBA00004613"/>
    </source>
</evidence>
<keyword evidence="9" id="KW-0282">Flagellum</keyword>
<dbReference type="SUPFAM" id="SSF64518">
    <property type="entry name" value="Phase 1 flagellin"/>
    <property type="match status" value="1"/>
</dbReference>
<evidence type="ECO:0000256" key="4">
    <source>
        <dbReference type="ARBA" id="ARBA00016244"/>
    </source>
</evidence>
<evidence type="ECO:0000256" key="1">
    <source>
        <dbReference type="ARBA" id="ARBA00004365"/>
    </source>
</evidence>
<accession>A0A892IHW1</accession>
<keyword evidence="9" id="KW-0966">Cell projection</keyword>
<evidence type="ECO:0000259" key="8">
    <source>
        <dbReference type="Pfam" id="PF22638"/>
    </source>
</evidence>
<organism evidence="9 10">
    <name type="scientific">Burkholderia dolosa</name>
    <dbReference type="NCBI Taxonomy" id="152500"/>
    <lineage>
        <taxon>Bacteria</taxon>
        <taxon>Pseudomonadati</taxon>
        <taxon>Pseudomonadota</taxon>
        <taxon>Betaproteobacteria</taxon>
        <taxon>Burkholderiales</taxon>
        <taxon>Burkholderiaceae</taxon>
        <taxon>Burkholderia</taxon>
        <taxon>Burkholderia cepacia complex</taxon>
    </lineage>
</organism>
<keyword evidence="5" id="KW-0964">Secreted</keyword>
<keyword evidence="6" id="KW-0975">Bacterial flagellum</keyword>
<dbReference type="InterPro" id="IPR002371">
    <property type="entry name" value="FlgK"/>
</dbReference>
<feature type="domain" description="Flagellar hook-associated protein FlgK helical" evidence="8">
    <location>
        <begin position="80"/>
        <end position="309"/>
    </location>
</feature>
<dbReference type="Pfam" id="PF22638">
    <property type="entry name" value="FlgK_D1"/>
    <property type="match status" value="1"/>
</dbReference>
<feature type="domain" description="Flagellar basal-body/hook protein C-terminal" evidence="7">
    <location>
        <begin position="401"/>
        <end position="439"/>
    </location>
</feature>
<dbReference type="InterPro" id="IPR053927">
    <property type="entry name" value="FlgK_helical"/>
</dbReference>
<dbReference type="PANTHER" id="PTHR30033">
    <property type="entry name" value="FLAGELLAR HOOK-ASSOCIATED PROTEIN 1"/>
    <property type="match status" value="1"/>
</dbReference>
<keyword evidence="9" id="KW-0969">Cilium</keyword>
<dbReference type="InterPro" id="IPR010930">
    <property type="entry name" value="Flg_bb/hook_C_dom"/>
</dbReference>
<evidence type="ECO:0000256" key="3">
    <source>
        <dbReference type="ARBA" id="ARBA00009677"/>
    </source>
</evidence>
<evidence type="ECO:0000313" key="10">
    <source>
        <dbReference type="Proteomes" id="UP000625568"/>
    </source>
</evidence>
<name>A0A892IHW1_9BURK</name>
<dbReference type="NCBIfam" id="TIGR02492">
    <property type="entry name" value="flgK_ends"/>
    <property type="match status" value="1"/>
</dbReference>
<dbReference type="GO" id="GO:0009424">
    <property type="term" value="C:bacterial-type flagellum hook"/>
    <property type="evidence" value="ECO:0007669"/>
    <property type="project" value="InterPro"/>
</dbReference>
<evidence type="ECO:0000256" key="5">
    <source>
        <dbReference type="ARBA" id="ARBA00022525"/>
    </source>
</evidence>
<dbReference type="GO" id="GO:0005576">
    <property type="term" value="C:extracellular region"/>
    <property type="evidence" value="ECO:0007669"/>
    <property type="project" value="UniProtKB-SubCell"/>
</dbReference>